<dbReference type="AlphaFoldDB" id="A0A6A7ZY93"/>
<protein>
    <recommendedName>
        <fullName evidence="2">DUF6969 domain-containing protein</fullName>
    </recommendedName>
</protein>
<comment type="caution">
    <text evidence="3">The sequence shown here is derived from an EMBL/GenBank/DDBJ whole genome shotgun (WGS) entry which is preliminary data.</text>
</comment>
<dbReference type="Pfam" id="PF22308">
    <property type="entry name" value="DUF6969"/>
    <property type="match status" value="1"/>
</dbReference>
<organism evidence="3">
    <name type="scientific">Rhizobium meliloti</name>
    <name type="common">Ensifer meliloti</name>
    <name type="synonym">Sinorhizobium meliloti</name>
    <dbReference type="NCBI Taxonomy" id="382"/>
    <lineage>
        <taxon>Bacteria</taxon>
        <taxon>Pseudomonadati</taxon>
        <taxon>Pseudomonadota</taxon>
        <taxon>Alphaproteobacteria</taxon>
        <taxon>Hyphomicrobiales</taxon>
        <taxon>Rhizobiaceae</taxon>
        <taxon>Sinorhizobium/Ensifer group</taxon>
        <taxon>Sinorhizobium</taxon>
    </lineage>
</organism>
<reference evidence="3" key="1">
    <citation type="journal article" date="2013" name="Genome Biol.">
        <title>Comparative genomics of the core and accessory genomes of 48 Sinorhizobium strains comprising five genospecies.</title>
        <authorList>
            <person name="Sugawara M."/>
            <person name="Epstein B."/>
            <person name="Badgley B.D."/>
            <person name="Unno T."/>
            <person name="Xu L."/>
            <person name="Reese J."/>
            <person name="Gyaneshwar P."/>
            <person name="Denny R."/>
            <person name="Mudge J."/>
            <person name="Bharti A.K."/>
            <person name="Farmer A.D."/>
            <person name="May G.D."/>
            <person name="Woodward J.E."/>
            <person name="Medigue C."/>
            <person name="Vallenet D."/>
            <person name="Lajus A."/>
            <person name="Rouy Z."/>
            <person name="Martinez-Vaz B."/>
            <person name="Tiffin P."/>
            <person name="Young N.D."/>
            <person name="Sadowsky M.J."/>
        </authorList>
    </citation>
    <scope>NUCLEOTIDE SEQUENCE</scope>
    <source>
        <strain evidence="3">M30</strain>
    </source>
</reference>
<name>A0A6A7ZY93_RHIML</name>
<feature type="domain" description="DUF6969" evidence="2">
    <location>
        <begin position="122"/>
        <end position="304"/>
    </location>
</feature>
<evidence type="ECO:0000256" key="1">
    <source>
        <dbReference type="SAM" id="MobiDB-lite"/>
    </source>
</evidence>
<feature type="compositionally biased region" description="Pro residues" evidence="1">
    <location>
        <begin position="39"/>
        <end position="50"/>
    </location>
</feature>
<sequence length="308" mass="35912">MQRWRRRPPLWQSITTIIPFRAPSQQRPPVRQEGQHPVPQVPRAPLPRRAPPALRSQHHLHRPRQCPLCLVPPGRPQRQWHPSSRLRRRRLPCRPRGRSFRRLRRPLPCRYREMAEEAVELARREIAYCETLLAKGGLNVLSETFRDTAEIKAWDHYPTGDVFDPTSGAQWFYHCHPAEEGAEEHGHFHCFLRPQGPQGPIHHLAAVGVDAHGRLLRLFTVNQWVVGDDWLGAEGTIALLPRFDVQMPRPSYLVNRWLTAIFTAYEQQITELIRERDRTLLAHRQPESVEARQDRALEVTSEFKLSGR</sequence>
<proteinExistence type="predicted"/>
<dbReference type="InterPro" id="IPR054242">
    <property type="entry name" value="DUF6969"/>
</dbReference>
<dbReference type="EMBL" id="WISP01000185">
    <property type="protein sequence ID" value="MQW07624.1"/>
    <property type="molecule type" value="Genomic_DNA"/>
</dbReference>
<accession>A0A6A7ZY93</accession>
<gene>
    <name evidence="3" type="ORF">GHK45_28915</name>
</gene>
<evidence type="ECO:0000259" key="2">
    <source>
        <dbReference type="Pfam" id="PF22308"/>
    </source>
</evidence>
<evidence type="ECO:0000313" key="3">
    <source>
        <dbReference type="EMBL" id="MQW07624.1"/>
    </source>
</evidence>
<feature type="region of interest" description="Disordered" evidence="1">
    <location>
        <begin position="21"/>
        <end position="61"/>
    </location>
</feature>